<evidence type="ECO:0000313" key="1">
    <source>
        <dbReference type="EMBL" id="ADI17951.1"/>
    </source>
</evidence>
<accession>E0XU60</accession>
<dbReference type="AlphaFoldDB" id="E0XU60"/>
<proteinExistence type="predicted"/>
<dbReference type="EMBL" id="GU474877">
    <property type="protein sequence ID" value="ADI17951.1"/>
    <property type="molecule type" value="Genomic_DNA"/>
</dbReference>
<reference evidence="1" key="1">
    <citation type="journal article" date="2011" name="Environ. Microbiol.">
        <title>Time-series analyses of Monterey Bay coastal microbial picoplankton using a 'genome proxy' microarray.</title>
        <authorList>
            <person name="Rich V.I."/>
            <person name="Pham V.D."/>
            <person name="Eppley J."/>
            <person name="Shi Y."/>
            <person name="DeLong E.F."/>
        </authorList>
    </citation>
    <scope>NUCLEOTIDE SEQUENCE</scope>
</reference>
<sequence length="111" mass="13131">MKMHHLDKEQVEEVMLKVKEVVDSGQYPADTIEAIFELSKVDGKNFLECKAHPIQKEKVNFEIDPEKGVRFFDPFNFFTRGIYKDMDGLTIWTTDNLKEPWEYDEEESKKP</sequence>
<organism evidence="1">
    <name type="scientific">uncultured Desulfobacterales bacterium HF0200_07G10</name>
    <dbReference type="NCBI Taxonomy" id="710741"/>
    <lineage>
        <taxon>Bacteria</taxon>
        <taxon>Pseudomonadati</taxon>
        <taxon>Thermodesulfobacteriota</taxon>
        <taxon>Desulfobacteria</taxon>
        <taxon>Desulfobacterales</taxon>
        <taxon>environmental samples</taxon>
    </lineage>
</organism>
<protein>
    <submittedName>
        <fullName evidence="1">Uncharacterized protein</fullName>
    </submittedName>
</protein>
<name>E0XU60_9BACT</name>